<evidence type="ECO:0000256" key="1">
    <source>
        <dbReference type="ARBA" id="ARBA00022801"/>
    </source>
</evidence>
<evidence type="ECO:0000259" key="3">
    <source>
        <dbReference type="PROSITE" id="PS50054"/>
    </source>
</evidence>
<dbReference type="PROSITE" id="PS00383">
    <property type="entry name" value="TYR_PHOSPHATASE_1"/>
    <property type="match status" value="1"/>
</dbReference>
<evidence type="ECO:0000313" key="5">
    <source>
        <dbReference type="EMBL" id="SVA34164.1"/>
    </source>
</evidence>
<dbReference type="PROSITE" id="PS50054">
    <property type="entry name" value="TYR_PHOSPHATASE_DUAL"/>
    <property type="match status" value="1"/>
</dbReference>
<name>A0A381V1S4_9ZZZZ</name>
<organism evidence="5">
    <name type="scientific">marine metagenome</name>
    <dbReference type="NCBI Taxonomy" id="408172"/>
    <lineage>
        <taxon>unclassified sequences</taxon>
        <taxon>metagenomes</taxon>
        <taxon>ecological metagenomes</taxon>
    </lineage>
</organism>
<dbReference type="InterPro" id="IPR029021">
    <property type="entry name" value="Prot-tyrosine_phosphatase-like"/>
</dbReference>
<reference evidence="5" key="1">
    <citation type="submission" date="2018-05" db="EMBL/GenBank/DDBJ databases">
        <authorList>
            <person name="Lanie J.A."/>
            <person name="Ng W.-L."/>
            <person name="Kazmierczak K.M."/>
            <person name="Andrzejewski T.M."/>
            <person name="Davidsen T.M."/>
            <person name="Wayne K.J."/>
            <person name="Tettelin H."/>
            <person name="Glass J.I."/>
            <person name="Rusch D."/>
            <person name="Podicherti R."/>
            <person name="Tsui H.-C.T."/>
            <person name="Winkler M.E."/>
        </authorList>
    </citation>
    <scope>NUCLEOTIDE SEQUENCE</scope>
</reference>
<dbReference type="FunFam" id="3.90.190.10:FF:000157">
    <property type="entry name" value="Protein-tyrosine phosphatase"/>
    <property type="match status" value="1"/>
</dbReference>
<gene>
    <name evidence="5" type="ORF">METZ01_LOCUS87018</name>
</gene>
<dbReference type="EMBL" id="UINC01007588">
    <property type="protein sequence ID" value="SVA34164.1"/>
    <property type="molecule type" value="Genomic_DNA"/>
</dbReference>
<dbReference type="AlphaFoldDB" id="A0A381V1S4"/>
<dbReference type="Gene3D" id="3.90.190.10">
    <property type="entry name" value="Protein tyrosine phosphatase superfamily"/>
    <property type="match status" value="1"/>
</dbReference>
<protein>
    <submittedName>
        <fullName evidence="5">Uncharacterized protein</fullName>
    </submittedName>
</protein>
<keyword evidence="2" id="KW-0904">Protein phosphatase</keyword>
<accession>A0A381V1S4</accession>
<dbReference type="InterPro" id="IPR016130">
    <property type="entry name" value="Tyr_Pase_AS"/>
</dbReference>
<dbReference type="InterPro" id="IPR000387">
    <property type="entry name" value="Tyr_Pase_dom"/>
</dbReference>
<feature type="non-terminal residue" evidence="5">
    <location>
        <position position="1"/>
    </location>
</feature>
<dbReference type="PROSITE" id="PS50056">
    <property type="entry name" value="TYR_PHOSPHATASE_2"/>
    <property type="match status" value="1"/>
</dbReference>
<dbReference type="InterPro" id="IPR000340">
    <property type="entry name" value="Dual-sp_phosphatase_cat-dom"/>
</dbReference>
<feature type="domain" description="Tyrosine-protein phosphatase" evidence="3">
    <location>
        <begin position="22"/>
        <end position="166"/>
    </location>
</feature>
<dbReference type="SUPFAM" id="SSF52799">
    <property type="entry name" value="(Phosphotyrosine protein) phosphatases II"/>
    <property type="match status" value="1"/>
</dbReference>
<evidence type="ECO:0000256" key="2">
    <source>
        <dbReference type="ARBA" id="ARBA00022912"/>
    </source>
</evidence>
<dbReference type="PANTHER" id="PTHR46274">
    <property type="entry name" value="PHOSPHATIDYLINOSITOL PHOSPHATASE"/>
    <property type="match status" value="1"/>
</dbReference>
<dbReference type="CDD" id="cd14498">
    <property type="entry name" value="DSP"/>
    <property type="match status" value="1"/>
</dbReference>
<dbReference type="GO" id="GO:0004721">
    <property type="term" value="F:phosphoprotein phosphatase activity"/>
    <property type="evidence" value="ECO:0007669"/>
    <property type="project" value="UniProtKB-KW"/>
</dbReference>
<dbReference type="SMART" id="SM00195">
    <property type="entry name" value="DSPc"/>
    <property type="match status" value="1"/>
</dbReference>
<proteinExistence type="predicted"/>
<dbReference type="Pfam" id="PF00782">
    <property type="entry name" value="DSPc"/>
    <property type="match status" value="1"/>
</dbReference>
<keyword evidence="1" id="KW-0378">Hydrolase</keyword>
<dbReference type="InterPro" id="IPR020422">
    <property type="entry name" value="TYR_PHOSPHATASE_DUAL_dom"/>
</dbReference>
<dbReference type="PANTHER" id="PTHR46274:SF6">
    <property type="entry name" value="TYR_PHOSPHATASE_2 DOMAIN-CONTAINING PROTEIN"/>
    <property type="match status" value="1"/>
</dbReference>
<evidence type="ECO:0000259" key="4">
    <source>
        <dbReference type="PROSITE" id="PS50056"/>
    </source>
</evidence>
<feature type="domain" description="Tyrosine specific protein phosphatases" evidence="4">
    <location>
        <begin position="87"/>
        <end position="154"/>
    </location>
</feature>
<sequence>SSRRFPIVFYKWITNFGKSSFDYSNITDNIIISGEYTKHDVFTIQKLGVKCVIDMRSESLFDQSLFESIGINYFNIPVDNYFAPELDQIDNAIEYINSNISVDNNILVHCKEGVGRSSLIIIAYLITTGLDLFESMEIVKSNRWGANLNNIQFQKLKKWYELYKFS</sequence>